<dbReference type="InterPro" id="IPR050624">
    <property type="entry name" value="HTH-type_Tx_Regulator"/>
</dbReference>
<sequence>MTVMPFSKIRIQNITDIAEVHRHSFYNHFNDKYDLLYQIVTQMLVIDYDAVAEESLIEQSINQVPRILRYFEDNRKFFKSAFKDDKQQSFNNFFQKLIFEWFTTILNNGADKARMDSFYITQARFYVAGYSQLLMYWLYNEPEKPADVLAEEIIKIFKSAFNNN</sequence>
<accession>B8I0E4</accession>
<keyword evidence="3" id="KW-1185">Reference proteome</keyword>
<dbReference type="PANTHER" id="PTHR43479:SF7">
    <property type="entry name" value="TETR-FAMILY TRANSCRIPTIONAL REGULATOR"/>
    <property type="match status" value="1"/>
</dbReference>
<dbReference type="InterPro" id="IPR039532">
    <property type="entry name" value="TetR_C_Firmicutes"/>
</dbReference>
<gene>
    <name evidence="2" type="ordered locus">Ccel_3180</name>
</gene>
<evidence type="ECO:0000313" key="2">
    <source>
        <dbReference type="EMBL" id="ACL77470.1"/>
    </source>
</evidence>
<dbReference type="KEGG" id="cce:Ccel_3180"/>
<dbReference type="eggNOG" id="COG1309">
    <property type="taxonomic scope" value="Bacteria"/>
</dbReference>
<evidence type="ECO:0000313" key="3">
    <source>
        <dbReference type="Proteomes" id="UP000001349"/>
    </source>
</evidence>
<dbReference type="AlphaFoldDB" id="B8I0E4"/>
<protein>
    <submittedName>
        <fullName evidence="2">Putative transcriptional regulator, TetR family</fullName>
    </submittedName>
</protein>
<dbReference type="STRING" id="394503.Ccel_3180"/>
<evidence type="ECO:0000259" key="1">
    <source>
        <dbReference type="Pfam" id="PF14278"/>
    </source>
</evidence>
<dbReference type="InterPro" id="IPR009057">
    <property type="entry name" value="Homeodomain-like_sf"/>
</dbReference>
<dbReference type="PANTHER" id="PTHR43479">
    <property type="entry name" value="ACREF/ENVCD OPERON REPRESSOR-RELATED"/>
    <property type="match status" value="1"/>
</dbReference>
<dbReference type="Proteomes" id="UP000001349">
    <property type="component" value="Chromosome"/>
</dbReference>
<proteinExistence type="predicted"/>
<organism evidence="2 3">
    <name type="scientific">Ruminiclostridium cellulolyticum (strain ATCC 35319 / DSM 5812 / JCM 6584 / H10)</name>
    <name type="common">Clostridium cellulolyticum</name>
    <dbReference type="NCBI Taxonomy" id="394503"/>
    <lineage>
        <taxon>Bacteria</taxon>
        <taxon>Bacillati</taxon>
        <taxon>Bacillota</taxon>
        <taxon>Clostridia</taxon>
        <taxon>Eubacteriales</taxon>
        <taxon>Oscillospiraceae</taxon>
        <taxon>Ruminiclostridium</taxon>
    </lineage>
</organism>
<dbReference type="HOGENOM" id="CLU_087539_2_1_9"/>
<dbReference type="SUPFAM" id="SSF46689">
    <property type="entry name" value="Homeodomain-like"/>
    <property type="match status" value="1"/>
</dbReference>
<dbReference type="EMBL" id="CP001348">
    <property type="protein sequence ID" value="ACL77470.1"/>
    <property type="molecule type" value="Genomic_DNA"/>
</dbReference>
<name>B8I0E4_RUMCH</name>
<dbReference type="Gene3D" id="1.10.357.10">
    <property type="entry name" value="Tetracycline Repressor, domain 2"/>
    <property type="match status" value="1"/>
</dbReference>
<feature type="domain" description="Transcriptional regulator TetR C-terminal Firmicutes type" evidence="1">
    <location>
        <begin position="64"/>
        <end position="158"/>
    </location>
</feature>
<dbReference type="RefSeq" id="WP_015926528.1">
    <property type="nucleotide sequence ID" value="NC_011898.1"/>
</dbReference>
<dbReference type="Pfam" id="PF14278">
    <property type="entry name" value="TetR_C_8"/>
    <property type="match status" value="1"/>
</dbReference>
<reference evidence="2 3" key="1">
    <citation type="submission" date="2009-01" db="EMBL/GenBank/DDBJ databases">
        <title>Complete sequence of Clostridium cellulolyticum H10.</title>
        <authorList>
            <consortium name="US DOE Joint Genome Institute"/>
            <person name="Lucas S."/>
            <person name="Copeland A."/>
            <person name="Lapidus A."/>
            <person name="Glavina del Rio T."/>
            <person name="Dalin E."/>
            <person name="Tice H."/>
            <person name="Bruce D."/>
            <person name="Goodwin L."/>
            <person name="Pitluck S."/>
            <person name="Chertkov O."/>
            <person name="Saunders E."/>
            <person name="Brettin T."/>
            <person name="Detter J.C."/>
            <person name="Han C."/>
            <person name="Larimer F."/>
            <person name="Land M."/>
            <person name="Hauser L."/>
            <person name="Kyrpides N."/>
            <person name="Ivanova N."/>
            <person name="Zhou J."/>
            <person name="Richardson P."/>
        </authorList>
    </citation>
    <scope>NUCLEOTIDE SEQUENCE [LARGE SCALE GENOMIC DNA]</scope>
    <source>
        <strain evidence="3">ATCC 35319 / DSM 5812 / JCM 6584 / H10</strain>
    </source>
</reference>